<dbReference type="InParanoid" id="A0A2H3DIE0"/>
<proteinExistence type="predicted"/>
<organism evidence="1 2">
    <name type="scientific">Armillaria gallica</name>
    <name type="common">Bulbous honey fungus</name>
    <name type="synonym">Armillaria bulbosa</name>
    <dbReference type="NCBI Taxonomy" id="47427"/>
    <lineage>
        <taxon>Eukaryota</taxon>
        <taxon>Fungi</taxon>
        <taxon>Dikarya</taxon>
        <taxon>Basidiomycota</taxon>
        <taxon>Agaricomycotina</taxon>
        <taxon>Agaricomycetes</taxon>
        <taxon>Agaricomycetidae</taxon>
        <taxon>Agaricales</taxon>
        <taxon>Marasmiineae</taxon>
        <taxon>Physalacriaceae</taxon>
        <taxon>Armillaria</taxon>
    </lineage>
</organism>
<evidence type="ECO:0000313" key="2">
    <source>
        <dbReference type="Proteomes" id="UP000217790"/>
    </source>
</evidence>
<accession>A0A2H3DIE0</accession>
<gene>
    <name evidence="1" type="ORF">ARMGADRAFT_1084990</name>
</gene>
<reference evidence="2" key="1">
    <citation type="journal article" date="2017" name="Nat. Ecol. Evol.">
        <title>Genome expansion and lineage-specific genetic innovations in the forest pathogenic fungi Armillaria.</title>
        <authorList>
            <person name="Sipos G."/>
            <person name="Prasanna A.N."/>
            <person name="Walter M.C."/>
            <person name="O'Connor E."/>
            <person name="Balint B."/>
            <person name="Krizsan K."/>
            <person name="Kiss B."/>
            <person name="Hess J."/>
            <person name="Varga T."/>
            <person name="Slot J."/>
            <person name="Riley R."/>
            <person name="Boka B."/>
            <person name="Rigling D."/>
            <person name="Barry K."/>
            <person name="Lee J."/>
            <person name="Mihaltcheva S."/>
            <person name="LaButti K."/>
            <person name="Lipzen A."/>
            <person name="Waldron R."/>
            <person name="Moloney N.M."/>
            <person name="Sperisen C."/>
            <person name="Kredics L."/>
            <person name="Vagvoelgyi C."/>
            <person name="Patrignani A."/>
            <person name="Fitzpatrick D."/>
            <person name="Nagy I."/>
            <person name="Doyle S."/>
            <person name="Anderson J.B."/>
            <person name="Grigoriev I.V."/>
            <person name="Gueldener U."/>
            <person name="Muensterkoetter M."/>
            <person name="Nagy L.G."/>
        </authorList>
    </citation>
    <scope>NUCLEOTIDE SEQUENCE [LARGE SCALE GENOMIC DNA]</scope>
    <source>
        <strain evidence="2">Ar21-2</strain>
    </source>
</reference>
<keyword evidence="2" id="KW-1185">Reference proteome</keyword>
<protein>
    <submittedName>
        <fullName evidence="1">Uncharacterized protein</fullName>
    </submittedName>
</protein>
<sequence length="271" mass="30225">MGVDAYIGINDFDQTAWDALLTFLPPSLFLSAYEDYVHRTSPQIIATSGHCQVKTHAPLMHAPSPQCHQVEFKDKRSSKTCILSRQWDISSSTRDVPRCCITVRRASLKSPSAKLSICIRPCALASSLGSEYGDRRLENCFKTTYCHPASNPKLRSTYLAALLGFECMYLHQMINAERSLIRLCLYVSPSALAICIAVRQPKSHLLWLGDSEIKITRDNRSPSDEQYQAMGGLALTICIAVWRASCGNQNHAELPRDDVSPSNEEHETMAC</sequence>
<dbReference type="Proteomes" id="UP000217790">
    <property type="component" value="Unassembled WGS sequence"/>
</dbReference>
<evidence type="ECO:0000313" key="1">
    <source>
        <dbReference type="EMBL" id="PBK88013.1"/>
    </source>
</evidence>
<dbReference type="AlphaFoldDB" id="A0A2H3DIE0"/>
<dbReference type="EMBL" id="KZ293675">
    <property type="protein sequence ID" value="PBK88013.1"/>
    <property type="molecule type" value="Genomic_DNA"/>
</dbReference>
<name>A0A2H3DIE0_ARMGA</name>